<evidence type="ECO:0000256" key="4">
    <source>
        <dbReference type="ARBA" id="ARBA00023242"/>
    </source>
</evidence>
<dbReference type="PANTHER" id="PTHR12694:SF8">
    <property type="entry name" value="TRANSCRIPTION INITIATION FACTOR IIA SUBUNIT 1"/>
    <property type="match status" value="1"/>
</dbReference>
<dbReference type="PANTHER" id="PTHR12694">
    <property type="entry name" value="TRANSCRIPTION INITIATION FACTOR IIA SUBUNIT 1"/>
    <property type="match status" value="1"/>
</dbReference>
<dbReference type="OrthoDB" id="6275927at2759"/>
<evidence type="ECO:0000256" key="1">
    <source>
        <dbReference type="ARBA" id="ARBA00004123"/>
    </source>
</evidence>
<dbReference type="SUPFAM" id="SSF50784">
    <property type="entry name" value="Transcription factor IIA (TFIIA), beta-barrel domain"/>
    <property type="match status" value="1"/>
</dbReference>
<organism evidence="5 6">
    <name type="scientific">Pseudoloma neurophilia</name>
    <dbReference type="NCBI Taxonomy" id="146866"/>
    <lineage>
        <taxon>Eukaryota</taxon>
        <taxon>Fungi</taxon>
        <taxon>Fungi incertae sedis</taxon>
        <taxon>Microsporidia</taxon>
        <taxon>Pseudoloma</taxon>
    </lineage>
</organism>
<accession>A0A0R0LUL4</accession>
<comment type="similarity">
    <text evidence="2">Belongs to the TFIIA subunit 1 family.</text>
</comment>
<comment type="subcellular location">
    <subcellularLocation>
        <location evidence="1">Nucleus</location>
    </subcellularLocation>
</comment>
<reference evidence="5 6" key="1">
    <citation type="submission" date="2015-07" db="EMBL/GenBank/DDBJ databases">
        <title>The genome of Pseudoloma neurophilia, a relevant intracellular parasite of the zebrafish.</title>
        <authorList>
            <person name="Ndikumana S."/>
            <person name="Pelin A."/>
            <person name="Sanders J."/>
            <person name="Corradi N."/>
        </authorList>
    </citation>
    <scope>NUCLEOTIDE SEQUENCE [LARGE SCALE GENOMIC DNA]</scope>
    <source>
        <strain evidence="5 6">MK1</strain>
    </source>
</reference>
<dbReference type="Gene3D" id="2.30.18.10">
    <property type="entry name" value="Transcription factor IIA (TFIIA), beta-barrel domain"/>
    <property type="match status" value="1"/>
</dbReference>
<protein>
    <submittedName>
        <fullName evidence="5">RNA polymerase II transcription initiation factor TFIIA, large chain</fullName>
    </submittedName>
</protein>
<dbReference type="InterPro" id="IPR004855">
    <property type="entry name" value="TFIIA_asu/bsu"/>
</dbReference>
<dbReference type="Proteomes" id="UP000051530">
    <property type="component" value="Unassembled WGS sequence"/>
</dbReference>
<dbReference type="InterPro" id="IPR009088">
    <property type="entry name" value="TFIIA_b-brl"/>
</dbReference>
<keyword evidence="4" id="KW-0539">Nucleus</keyword>
<sequence>MSRIYRDIMEEVVKQLEDSDLDKKTISMLKNRWYEQLHNRITNYNKLEENQVIEEENSYSDSEEESIKGRNTKNFMICLYDKVTKNKHKFRTLLKQGFINIGPEDYAFSTGTGDLDW</sequence>
<comment type="caution">
    <text evidence="5">The sequence shown here is derived from an EMBL/GenBank/DDBJ whole genome shotgun (WGS) entry which is preliminary data.</text>
</comment>
<dbReference type="GO" id="GO:0006367">
    <property type="term" value="P:transcription initiation at RNA polymerase II promoter"/>
    <property type="evidence" value="ECO:0007669"/>
    <property type="project" value="InterPro"/>
</dbReference>
<keyword evidence="3" id="KW-0804">Transcription</keyword>
<dbReference type="EMBL" id="LGUB01000589">
    <property type="protein sequence ID" value="KRH92920.1"/>
    <property type="molecule type" value="Genomic_DNA"/>
</dbReference>
<keyword evidence="5" id="KW-0396">Initiation factor</keyword>
<proteinExistence type="inferred from homology"/>
<evidence type="ECO:0000313" key="5">
    <source>
        <dbReference type="EMBL" id="KRH92920.1"/>
    </source>
</evidence>
<name>A0A0R0LUL4_9MICR</name>
<dbReference type="VEuPathDB" id="MicrosporidiaDB:M153_2090000299"/>
<gene>
    <name evidence="5" type="ORF">M153_2090000299</name>
</gene>
<dbReference type="Pfam" id="PF03153">
    <property type="entry name" value="TFIIA"/>
    <property type="match status" value="1"/>
</dbReference>
<dbReference type="AlphaFoldDB" id="A0A0R0LUL4"/>
<keyword evidence="5" id="KW-0648">Protein biosynthesis</keyword>
<dbReference type="CDD" id="cd07976">
    <property type="entry name" value="TFIIA_alpha_beta_like"/>
    <property type="match status" value="1"/>
</dbReference>
<keyword evidence="6" id="KW-1185">Reference proteome</keyword>
<dbReference type="GO" id="GO:0003743">
    <property type="term" value="F:translation initiation factor activity"/>
    <property type="evidence" value="ECO:0007669"/>
    <property type="project" value="UniProtKB-KW"/>
</dbReference>
<evidence type="ECO:0000313" key="6">
    <source>
        <dbReference type="Proteomes" id="UP000051530"/>
    </source>
</evidence>
<evidence type="ECO:0000256" key="3">
    <source>
        <dbReference type="ARBA" id="ARBA00023163"/>
    </source>
</evidence>
<evidence type="ECO:0000256" key="2">
    <source>
        <dbReference type="ARBA" id="ARBA00010059"/>
    </source>
</evidence>
<dbReference type="GO" id="GO:0005672">
    <property type="term" value="C:transcription factor TFIIA complex"/>
    <property type="evidence" value="ECO:0007669"/>
    <property type="project" value="InterPro"/>
</dbReference>